<evidence type="ECO:0000313" key="2">
    <source>
        <dbReference type="EMBL" id="OMO96647.1"/>
    </source>
</evidence>
<organism evidence="2 3">
    <name type="scientific">Corchorus olitorius</name>
    <dbReference type="NCBI Taxonomy" id="93759"/>
    <lineage>
        <taxon>Eukaryota</taxon>
        <taxon>Viridiplantae</taxon>
        <taxon>Streptophyta</taxon>
        <taxon>Embryophyta</taxon>
        <taxon>Tracheophyta</taxon>
        <taxon>Spermatophyta</taxon>
        <taxon>Magnoliopsida</taxon>
        <taxon>eudicotyledons</taxon>
        <taxon>Gunneridae</taxon>
        <taxon>Pentapetalae</taxon>
        <taxon>rosids</taxon>
        <taxon>malvids</taxon>
        <taxon>Malvales</taxon>
        <taxon>Malvaceae</taxon>
        <taxon>Grewioideae</taxon>
        <taxon>Apeibeae</taxon>
        <taxon>Corchorus</taxon>
    </lineage>
</organism>
<dbReference type="AlphaFoldDB" id="A0A1R3JPM7"/>
<evidence type="ECO:0000313" key="3">
    <source>
        <dbReference type="Proteomes" id="UP000187203"/>
    </source>
</evidence>
<evidence type="ECO:0000256" key="1">
    <source>
        <dbReference type="SAM" id="MobiDB-lite"/>
    </source>
</evidence>
<feature type="region of interest" description="Disordered" evidence="1">
    <location>
        <begin position="91"/>
        <end position="119"/>
    </location>
</feature>
<keyword evidence="3" id="KW-1185">Reference proteome</keyword>
<accession>A0A1R3JPM7</accession>
<proteinExistence type="predicted"/>
<gene>
    <name evidence="2" type="ORF">COLO4_15163</name>
</gene>
<reference evidence="3" key="1">
    <citation type="submission" date="2013-09" db="EMBL/GenBank/DDBJ databases">
        <title>Corchorus olitorius genome sequencing.</title>
        <authorList>
            <person name="Alam M."/>
            <person name="Haque M.S."/>
            <person name="Islam M.S."/>
            <person name="Emdad E.M."/>
            <person name="Islam M.M."/>
            <person name="Ahmed B."/>
            <person name="Halim A."/>
            <person name="Hossen Q.M.M."/>
            <person name="Hossain M.Z."/>
            <person name="Ahmed R."/>
            <person name="Khan M.M."/>
            <person name="Islam R."/>
            <person name="Rashid M.M."/>
            <person name="Khan S.A."/>
            <person name="Rahman M.S."/>
            <person name="Alam M."/>
            <person name="Yahiya A.S."/>
            <person name="Khan M.S."/>
            <person name="Azam M.S."/>
            <person name="Haque T."/>
            <person name="Lashkar M.Z.H."/>
            <person name="Akhand A.I."/>
            <person name="Morshed G."/>
            <person name="Roy S."/>
            <person name="Uddin K.S."/>
            <person name="Rabeya T."/>
            <person name="Hossain A.S."/>
            <person name="Chowdhury A."/>
            <person name="Snigdha A.R."/>
            <person name="Mortoza M.S."/>
            <person name="Matin S.A."/>
            <person name="Hoque S.M.E."/>
            <person name="Islam M.K."/>
            <person name="Roy D.K."/>
            <person name="Haider R."/>
            <person name="Moosa M.M."/>
            <person name="Elias S.M."/>
            <person name="Hasan A.M."/>
            <person name="Jahan S."/>
            <person name="Shafiuddin M."/>
            <person name="Mahmood N."/>
            <person name="Shommy N.S."/>
        </authorList>
    </citation>
    <scope>NUCLEOTIDE SEQUENCE [LARGE SCALE GENOMIC DNA]</scope>
    <source>
        <strain evidence="3">cv. O-4</strain>
    </source>
</reference>
<dbReference type="EMBL" id="AWUE01015590">
    <property type="protein sequence ID" value="OMO96647.1"/>
    <property type="molecule type" value="Genomic_DNA"/>
</dbReference>
<sequence length="160" mass="17931">MTSRRRSREEAAAPTEPVRSPDPRFTTYFTRSPVFPCLSSEVLRHHHMVDFDNVTPVQVKSTIDDQKMKAFGFTTLRSGLWENEHRALFLESPKVKASTPPRLPPSDEAGPSSSTPLPSDLASRLENIEATQADLLAVQAEMRGYFLQILQYLGLQPPPP</sequence>
<feature type="region of interest" description="Disordered" evidence="1">
    <location>
        <begin position="1"/>
        <end position="24"/>
    </location>
</feature>
<comment type="caution">
    <text evidence="2">The sequence shown here is derived from an EMBL/GenBank/DDBJ whole genome shotgun (WGS) entry which is preliminary data.</text>
</comment>
<dbReference type="Proteomes" id="UP000187203">
    <property type="component" value="Unassembled WGS sequence"/>
</dbReference>
<protein>
    <submittedName>
        <fullName evidence="2">Uncharacterized protein</fullName>
    </submittedName>
</protein>
<name>A0A1R3JPM7_9ROSI</name>